<feature type="domain" description="DAGKc" evidence="13">
    <location>
        <begin position="3"/>
        <end position="135"/>
    </location>
</feature>
<keyword evidence="5" id="KW-0479">Metal-binding</keyword>
<keyword evidence="8" id="KW-0067">ATP-binding</keyword>
<evidence type="ECO:0000256" key="6">
    <source>
        <dbReference type="ARBA" id="ARBA00022741"/>
    </source>
</evidence>
<sequence>MAVRPKRARLIYNPTSGREEMKRRLPEILQRLERGGLETSTHATIGEGDASLAAAEAIARGFDVIIAAGGDGTLYEVVNGMAEKEHRPPLGIIPLGTTNDFARALNIPRNWEGAVDVILKQHATVIDVGKMNKRYFINIAGGGSLTELTYEVPSKLKTMIGQMAYYMKGLEKLPRLRPIELYIQTEEGDLHEEVMLFLISNSNSVGGFERLAPDASLSDGLFDVLILKKCNLAEFIRVVSLALRGEHLDDPNIIYLQTQHIQVTSPDYVQINLDGEFGGTLPCLFTNLPQHLHIFVDETGQSTYKNPPLNLMKLPWKTKTGVEDNEQDEG</sequence>
<dbReference type="EC" id="2.7.1.107" evidence="14"/>
<evidence type="ECO:0000259" key="13">
    <source>
        <dbReference type="PROSITE" id="PS50146"/>
    </source>
</evidence>
<dbReference type="Gene3D" id="3.40.50.10330">
    <property type="entry name" value="Probable inorganic polyphosphate/atp-NAD kinase, domain 1"/>
    <property type="match status" value="1"/>
</dbReference>
<keyword evidence="4 14" id="KW-0808">Transferase</keyword>
<dbReference type="InterPro" id="IPR050187">
    <property type="entry name" value="Lipid_Phosphate_FormReg"/>
</dbReference>
<organism evidence="14 15">
    <name type="scientific">Paenibacillus gyeongsangnamensis</name>
    <dbReference type="NCBI Taxonomy" id="3388067"/>
    <lineage>
        <taxon>Bacteria</taxon>
        <taxon>Bacillati</taxon>
        <taxon>Bacillota</taxon>
        <taxon>Bacilli</taxon>
        <taxon>Bacillales</taxon>
        <taxon>Paenibacillaceae</taxon>
        <taxon>Paenibacillus</taxon>
    </lineage>
</organism>
<dbReference type="RefSeq" id="WP_269884804.1">
    <property type="nucleotide sequence ID" value="NZ_JAQAGZ010000022.1"/>
</dbReference>
<keyword evidence="11" id="KW-0594">Phospholipid biosynthesis</keyword>
<dbReference type="InterPro" id="IPR005218">
    <property type="entry name" value="Diacylglycerol/lipid_kinase"/>
</dbReference>
<dbReference type="InterPro" id="IPR001206">
    <property type="entry name" value="Diacylglycerol_kinase_cat_dom"/>
</dbReference>
<dbReference type="Pfam" id="PF19279">
    <property type="entry name" value="YegS_C"/>
    <property type="match status" value="1"/>
</dbReference>
<evidence type="ECO:0000256" key="1">
    <source>
        <dbReference type="ARBA" id="ARBA00001946"/>
    </source>
</evidence>
<dbReference type="EMBL" id="JAQAGZ010000022">
    <property type="protein sequence ID" value="MCZ8516273.1"/>
    <property type="molecule type" value="Genomic_DNA"/>
</dbReference>
<keyword evidence="15" id="KW-1185">Reference proteome</keyword>
<dbReference type="PANTHER" id="PTHR12358">
    <property type="entry name" value="SPHINGOSINE KINASE"/>
    <property type="match status" value="1"/>
</dbReference>
<evidence type="ECO:0000256" key="7">
    <source>
        <dbReference type="ARBA" id="ARBA00022777"/>
    </source>
</evidence>
<comment type="cofactor">
    <cofactor evidence="1">
        <name>Mg(2+)</name>
        <dbReference type="ChEBI" id="CHEBI:18420"/>
    </cofactor>
</comment>
<dbReference type="InterPro" id="IPR045540">
    <property type="entry name" value="YegS/DAGK_C"/>
</dbReference>
<name>A0ABT4QHB9_9BACL</name>
<dbReference type="GO" id="GO:0004143">
    <property type="term" value="F:ATP-dependent diacylglycerol kinase activity"/>
    <property type="evidence" value="ECO:0007669"/>
    <property type="project" value="UniProtKB-EC"/>
</dbReference>
<keyword evidence="12" id="KW-1208">Phospholipid metabolism</keyword>
<dbReference type="PANTHER" id="PTHR12358:SF106">
    <property type="entry name" value="LIPID KINASE YEGS"/>
    <property type="match status" value="1"/>
</dbReference>
<dbReference type="InterPro" id="IPR017438">
    <property type="entry name" value="ATP-NAD_kinase_N"/>
</dbReference>
<evidence type="ECO:0000256" key="10">
    <source>
        <dbReference type="ARBA" id="ARBA00023098"/>
    </source>
</evidence>
<comment type="caution">
    <text evidence="14">The sequence shown here is derived from an EMBL/GenBank/DDBJ whole genome shotgun (WGS) entry which is preliminary data.</text>
</comment>
<dbReference type="InterPro" id="IPR016064">
    <property type="entry name" value="NAD/diacylglycerol_kinase_sf"/>
</dbReference>
<evidence type="ECO:0000256" key="9">
    <source>
        <dbReference type="ARBA" id="ARBA00022842"/>
    </source>
</evidence>
<evidence type="ECO:0000256" key="12">
    <source>
        <dbReference type="ARBA" id="ARBA00023264"/>
    </source>
</evidence>
<evidence type="ECO:0000256" key="5">
    <source>
        <dbReference type="ARBA" id="ARBA00022723"/>
    </source>
</evidence>
<dbReference type="SMART" id="SM00046">
    <property type="entry name" value="DAGKc"/>
    <property type="match status" value="1"/>
</dbReference>
<protein>
    <submittedName>
        <fullName evidence="14">Diacylglycerol kinase</fullName>
        <ecNumber evidence="14">2.7.1.107</ecNumber>
    </submittedName>
</protein>
<keyword evidence="9" id="KW-0460">Magnesium</keyword>
<dbReference type="Pfam" id="PF00781">
    <property type="entry name" value="DAGK_cat"/>
    <property type="match status" value="1"/>
</dbReference>
<dbReference type="NCBIfam" id="TIGR00147">
    <property type="entry name" value="YegS/Rv2252/BmrU family lipid kinase"/>
    <property type="match status" value="1"/>
</dbReference>
<evidence type="ECO:0000256" key="2">
    <source>
        <dbReference type="ARBA" id="ARBA00005983"/>
    </source>
</evidence>
<dbReference type="Gene3D" id="2.60.200.40">
    <property type="match status" value="1"/>
</dbReference>
<proteinExistence type="inferred from homology"/>
<reference evidence="14 15" key="1">
    <citation type="submission" date="2022-12" db="EMBL/GenBank/DDBJ databases">
        <title>Draft genome sequence of Paenibacillus sp. dW9.</title>
        <authorList>
            <person name="Choi E.-W."/>
            <person name="Kim D.-U."/>
        </authorList>
    </citation>
    <scope>NUCLEOTIDE SEQUENCE [LARGE SCALE GENOMIC DNA]</scope>
    <source>
        <strain evidence="15">dW9</strain>
    </source>
</reference>
<evidence type="ECO:0000256" key="3">
    <source>
        <dbReference type="ARBA" id="ARBA00022516"/>
    </source>
</evidence>
<evidence type="ECO:0000313" key="15">
    <source>
        <dbReference type="Proteomes" id="UP001527882"/>
    </source>
</evidence>
<dbReference type="PROSITE" id="PS50146">
    <property type="entry name" value="DAGK"/>
    <property type="match status" value="1"/>
</dbReference>
<keyword evidence="6" id="KW-0547">Nucleotide-binding</keyword>
<dbReference type="NCBIfam" id="NF009603">
    <property type="entry name" value="PRK13055.1"/>
    <property type="match status" value="1"/>
</dbReference>
<evidence type="ECO:0000256" key="11">
    <source>
        <dbReference type="ARBA" id="ARBA00023209"/>
    </source>
</evidence>
<dbReference type="NCBIfam" id="NF009874">
    <property type="entry name" value="PRK13337.1"/>
    <property type="match status" value="1"/>
</dbReference>
<keyword evidence="10" id="KW-0443">Lipid metabolism</keyword>
<dbReference type="SUPFAM" id="SSF111331">
    <property type="entry name" value="NAD kinase/diacylglycerol kinase-like"/>
    <property type="match status" value="1"/>
</dbReference>
<accession>A0ABT4QHB9</accession>
<evidence type="ECO:0000313" key="14">
    <source>
        <dbReference type="EMBL" id="MCZ8516273.1"/>
    </source>
</evidence>
<evidence type="ECO:0000256" key="8">
    <source>
        <dbReference type="ARBA" id="ARBA00022840"/>
    </source>
</evidence>
<keyword evidence="7 14" id="KW-0418">Kinase</keyword>
<keyword evidence="3" id="KW-0444">Lipid biosynthesis</keyword>
<gene>
    <name evidence="14" type="ORF">O9H85_28540</name>
</gene>
<dbReference type="Proteomes" id="UP001527882">
    <property type="component" value="Unassembled WGS sequence"/>
</dbReference>
<evidence type="ECO:0000256" key="4">
    <source>
        <dbReference type="ARBA" id="ARBA00022679"/>
    </source>
</evidence>
<comment type="similarity">
    <text evidence="2">Belongs to the diacylglycerol/lipid kinase family.</text>
</comment>